<proteinExistence type="predicted"/>
<organism evidence="2 3">
    <name type="scientific">Lophium mytilinum</name>
    <dbReference type="NCBI Taxonomy" id="390894"/>
    <lineage>
        <taxon>Eukaryota</taxon>
        <taxon>Fungi</taxon>
        <taxon>Dikarya</taxon>
        <taxon>Ascomycota</taxon>
        <taxon>Pezizomycotina</taxon>
        <taxon>Dothideomycetes</taxon>
        <taxon>Pleosporomycetidae</taxon>
        <taxon>Mytilinidiales</taxon>
        <taxon>Mytilinidiaceae</taxon>
        <taxon>Lophium</taxon>
    </lineage>
</organism>
<accession>A0A6A6Q9Y5</accession>
<keyword evidence="3" id="KW-1185">Reference proteome</keyword>
<dbReference type="AlphaFoldDB" id="A0A6A6Q9Y5"/>
<sequence length="378" mass="40655">MRISTFSSLLLASTSLTTARVLPREPDDRDEVVYLLNCKAHIGNDVFVSGTKDQLWLFPNFETSRNAGQHPTKAYPSDHGLGKGYGDMDYTVGTQAQPITGTLGNRLFEVWGLAEKGDANTTITGEGRLGGRDMTCYQSPTTFTETVSADRHYECIARYWCTRQERTIRRTSFGVSNTTADVLLTSGSPGPATNKIILASVKEALRNLQVSWDNHLSKDASVFKIKDTDSAIAFEVSFDEKDGDINFDPNRLKGMADQLVDKLAPAIADAAKLVKCAQGWGAKYASCTYKLVFPEQIKVESQITAQANQNWITQDWATITVGKQAGKVECKTDGAMASVFAGVFGAIGAVSTGGLSAVAQGLGGVFGAVHASKCGLPI</sequence>
<gene>
    <name evidence="2" type="ORF">BU16DRAFT_544642</name>
</gene>
<dbReference type="EMBL" id="MU004199">
    <property type="protein sequence ID" value="KAF2489238.1"/>
    <property type="molecule type" value="Genomic_DNA"/>
</dbReference>
<reference evidence="2" key="1">
    <citation type="journal article" date="2020" name="Stud. Mycol.">
        <title>101 Dothideomycetes genomes: a test case for predicting lifestyles and emergence of pathogens.</title>
        <authorList>
            <person name="Haridas S."/>
            <person name="Albert R."/>
            <person name="Binder M."/>
            <person name="Bloem J."/>
            <person name="Labutti K."/>
            <person name="Salamov A."/>
            <person name="Andreopoulos B."/>
            <person name="Baker S."/>
            <person name="Barry K."/>
            <person name="Bills G."/>
            <person name="Bluhm B."/>
            <person name="Cannon C."/>
            <person name="Castanera R."/>
            <person name="Culley D."/>
            <person name="Daum C."/>
            <person name="Ezra D."/>
            <person name="Gonzalez J."/>
            <person name="Henrissat B."/>
            <person name="Kuo A."/>
            <person name="Liang C."/>
            <person name="Lipzen A."/>
            <person name="Lutzoni F."/>
            <person name="Magnuson J."/>
            <person name="Mondo S."/>
            <person name="Nolan M."/>
            <person name="Ohm R."/>
            <person name="Pangilinan J."/>
            <person name="Park H.-J."/>
            <person name="Ramirez L."/>
            <person name="Alfaro M."/>
            <person name="Sun H."/>
            <person name="Tritt A."/>
            <person name="Yoshinaga Y."/>
            <person name="Zwiers L.-H."/>
            <person name="Turgeon B."/>
            <person name="Goodwin S."/>
            <person name="Spatafora J."/>
            <person name="Crous P."/>
            <person name="Grigoriev I."/>
        </authorList>
    </citation>
    <scope>NUCLEOTIDE SEQUENCE</scope>
    <source>
        <strain evidence="2">CBS 269.34</strain>
    </source>
</reference>
<protein>
    <submittedName>
        <fullName evidence="2">Uncharacterized protein</fullName>
    </submittedName>
</protein>
<feature type="chain" id="PRO_5025379884" evidence="1">
    <location>
        <begin position="20"/>
        <end position="378"/>
    </location>
</feature>
<feature type="signal peptide" evidence="1">
    <location>
        <begin position="1"/>
        <end position="19"/>
    </location>
</feature>
<evidence type="ECO:0000256" key="1">
    <source>
        <dbReference type="SAM" id="SignalP"/>
    </source>
</evidence>
<dbReference type="OrthoDB" id="3723879at2759"/>
<keyword evidence="1" id="KW-0732">Signal</keyword>
<name>A0A6A6Q9Y5_9PEZI</name>
<evidence type="ECO:0000313" key="3">
    <source>
        <dbReference type="Proteomes" id="UP000799750"/>
    </source>
</evidence>
<evidence type="ECO:0000313" key="2">
    <source>
        <dbReference type="EMBL" id="KAF2489238.1"/>
    </source>
</evidence>
<dbReference type="Proteomes" id="UP000799750">
    <property type="component" value="Unassembled WGS sequence"/>
</dbReference>